<evidence type="ECO:0000256" key="3">
    <source>
        <dbReference type="ARBA" id="ARBA00022679"/>
    </source>
</evidence>
<evidence type="ECO:0000256" key="1">
    <source>
        <dbReference type="ARBA" id="ARBA00006734"/>
    </source>
</evidence>
<comment type="function">
    <text evidence="6">Catalyzes the transfer of a geranyl-geranyl moiety from geranyl-geranyl pyrophosphate to cysteines occuring in specific C-terminal amino acid sequences.</text>
</comment>
<dbReference type="PANTHER" id="PTHR11129:SF2">
    <property type="entry name" value="GERANYLGERANYL TRANSFERASE TYPE-2 SUBUNIT ALPHA"/>
    <property type="match status" value="1"/>
</dbReference>
<dbReference type="PANTHER" id="PTHR11129">
    <property type="entry name" value="PROTEIN FARNESYLTRANSFERASE ALPHA SUBUNIT/RAB GERANYLGERANYL TRANSFERASE ALPHA SUBUNIT"/>
    <property type="match status" value="1"/>
</dbReference>
<dbReference type="SUPFAM" id="SSF48439">
    <property type="entry name" value="Protein prenylyltransferase"/>
    <property type="match status" value="1"/>
</dbReference>
<dbReference type="Gene3D" id="1.25.40.120">
    <property type="entry name" value="Protein prenylyltransferase"/>
    <property type="match status" value="1"/>
</dbReference>
<gene>
    <name evidence="8" type="ORF">CHYS00102_LOCUS10749</name>
</gene>
<comment type="catalytic activity">
    <reaction evidence="5 6">
        <text>geranylgeranyl diphosphate + L-cysteinyl-[protein] = S-geranylgeranyl-L-cysteinyl-[protein] + diphosphate</text>
        <dbReference type="Rhea" id="RHEA:21240"/>
        <dbReference type="Rhea" id="RHEA-COMP:10131"/>
        <dbReference type="Rhea" id="RHEA-COMP:11537"/>
        <dbReference type="ChEBI" id="CHEBI:29950"/>
        <dbReference type="ChEBI" id="CHEBI:33019"/>
        <dbReference type="ChEBI" id="CHEBI:57533"/>
        <dbReference type="ChEBI" id="CHEBI:86021"/>
        <dbReference type="EC" id="2.5.1.60"/>
    </reaction>
</comment>
<keyword evidence="4" id="KW-0677">Repeat</keyword>
<dbReference type="EMBL" id="HBFR01014750">
    <property type="protein sequence ID" value="CAD8883553.1"/>
    <property type="molecule type" value="Transcribed_RNA"/>
</dbReference>
<feature type="region of interest" description="Disordered" evidence="7">
    <location>
        <begin position="40"/>
        <end position="59"/>
    </location>
</feature>
<dbReference type="GO" id="GO:0005968">
    <property type="term" value="C:Rab-protein geranylgeranyltransferase complex"/>
    <property type="evidence" value="ECO:0007669"/>
    <property type="project" value="TreeGrafter"/>
</dbReference>
<dbReference type="Pfam" id="PF01239">
    <property type="entry name" value="PPTA"/>
    <property type="match status" value="2"/>
</dbReference>
<dbReference type="EC" id="2.5.1.60" evidence="6"/>
<dbReference type="GO" id="GO:0004663">
    <property type="term" value="F:Rab geranylgeranyltransferase activity"/>
    <property type="evidence" value="ECO:0007669"/>
    <property type="project" value="UniProtKB-UniRule"/>
</dbReference>
<dbReference type="PROSITE" id="PS51147">
    <property type="entry name" value="PFTA"/>
    <property type="match status" value="2"/>
</dbReference>
<dbReference type="AlphaFoldDB" id="A0A7S1FRN1"/>
<evidence type="ECO:0000256" key="5">
    <source>
        <dbReference type="ARBA" id="ARBA00047658"/>
    </source>
</evidence>
<keyword evidence="2 6" id="KW-0637">Prenyltransferase</keyword>
<dbReference type="InterPro" id="IPR002088">
    <property type="entry name" value="Prenyl_trans_a"/>
</dbReference>
<accession>A0A7S1FRN1</accession>
<name>A0A7S1FRN1_9STRA</name>
<keyword evidence="3 6" id="KW-0808">Transferase</keyword>
<evidence type="ECO:0000313" key="8">
    <source>
        <dbReference type="EMBL" id="CAD8883553.1"/>
    </source>
</evidence>
<protein>
    <recommendedName>
        <fullName evidence="6">Geranylgeranyl transferase type-2 subunit alpha</fullName>
        <ecNumber evidence="6">2.5.1.60</ecNumber>
    </recommendedName>
    <alternativeName>
        <fullName evidence="6">Geranylgeranyl transferase type II subunit alpha</fullName>
    </alternativeName>
</protein>
<reference evidence="8" key="1">
    <citation type="submission" date="2021-01" db="EMBL/GenBank/DDBJ databases">
        <authorList>
            <person name="Corre E."/>
            <person name="Pelletier E."/>
            <person name="Niang G."/>
            <person name="Scheremetjew M."/>
            <person name="Finn R."/>
            <person name="Kale V."/>
            <person name="Holt S."/>
            <person name="Cochrane G."/>
            <person name="Meng A."/>
            <person name="Brown T."/>
            <person name="Cohen L."/>
        </authorList>
    </citation>
    <scope>NUCLEOTIDE SEQUENCE</scope>
    <source>
        <strain evidence="8">308</strain>
    </source>
</reference>
<proteinExistence type="inferred from homology"/>
<evidence type="ECO:0000256" key="4">
    <source>
        <dbReference type="ARBA" id="ARBA00022737"/>
    </source>
</evidence>
<organism evidence="8">
    <name type="scientific">Corethron hystrix</name>
    <dbReference type="NCBI Taxonomy" id="216773"/>
    <lineage>
        <taxon>Eukaryota</taxon>
        <taxon>Sar</taxon>
        <taxon>Stramenopiles</taxon>
        <taxon>Ochrophyta</taxon>
        <taxon>Bacillariophyta</taxon>
        <taxon>Coscinodiscophyceae</taxon>
        <taxon>Corethrophycidae</taxon>
        <taxon>Corethrales</taxon>
        <taxon>Corethraceae</taxon>
        <taxon>Corethron</taxon>
    </lineage>
</organism>
<sequence length="417" mass="47391">MHNTSKQEWIAKISDPKSLAKALKYRQLVRTVIGIDLPKFEPPRELSDQPPSEPFSVTGSKNLTTIKNISNGNNTPKKSDQNILPVPVRKVLDLTAAALPLNPDQSTLWNRRRVALLSSFSSFSLCTELDLTASCLKRNPKSYPAWHHRKWSISKYKSNSLSDDDVVNDELCLTATFLKMDERNFHCWNYRRFIVGIMLGSNCVDGSWPTHVATVMGPQIHQLGTFGVSSLAPSSPSILKDIVRSELNFTSAAVASNFSNSSALHYRSKLLPVVALIDGRDNITSKRLDLARNELQSIVRDAVFTEPHDQTAWWYHRFLIGEFARPTLTDENDVVESYLTLLREEEEAIRELIKVEERGCKWAWVGLHAVISLTAEFEKEVDTDKKLRICLDTLAEIDPIRKARYMSMRKNYHDHVQ</sequence>
<evidence type="ECO:0000256" key="7">
    <source>
        <dbReference type="SAM" id="MobiDB-lite"/>
    </source>
</evidence>
<evidence type="ECO:0000256" key="6">
    <source>
        <dbReference type="RuleBase" id="RU367120"/>
    </source>
</evidence>
<dbReference type="GO" id="GO:0097354">
    <property type="term" value="P:prenylation"/>
    <property type="evidence" value="ECO:0007669"/>
    <property type="project" value="UniProtKB-UniRule"/>
</dbReference>
<evidence type="ECO:0000256" key="2">
    <source>
        <dbReference type="ARBA" id="ARBA00022602"/>
    </source>
</evidence>
<comment type="similarity">
    <text evidence="1 6">Belongs to the protein prenyltransferase subunit alpha family.</text>
</comment>